<reference evidence="7 8" key="1">
    <citation type="submission" date="2024-04" db="EMBL/GenBank/DDBJ databases">
        <title>Genome assembly C_amara_ONT_v2.</title>
        <authorList>
            <person name="Yant L."/>
            <person name="Moore C."/>
            <person name="Slenker M."/>
        </authorList>
    </citation>
    <scope>NUCLEOTIDE SEQUENCE [LARGE SCALE GENOMIC DNA]</scope>
    <source>
        <tissue evidence="7">Leaf</tissue>
    </source>
</reference>
<dbReference type="PANTHER" id="PTHR11945:SF629">
    <property type="entry name" value="OS02G0164450 PROTEIN"/>
    <property type="match status" value="1"/>
</dbReference>
<protein>
    <submittedName>
        <fullName evidence="7">Agamous-like MADS-box protein AGL62</fullName>
    </submittedName>
</protein>
<comment type="subcellular location">
    <subcellularLocation>
        <location evidence="1">Nucleus</location>
    </subcellularLocation>
</comment>
<keyword evidence="3" id="KW-0238">DNA-binding</keyword>
<dbReference type="GO" id="GO:0003677">
    <property type="term" value="F:DNA binding"/>
    <property type="evidence" value="ECO:0007669"/>
    <property type="project" value="UniProtKB-KW"/>
</dbReference>
<dbReference type="Gene3D" id="3.40.1810.10">
    <property type="entry name" value="Transcription factor, MADS-box"/>
    <property type="match status" value="1"/>
</dbReference>
<comment type="caution">
    <text evidence="7">The sequence shown here is derived from an EMBL/GenBank/DDBJ whole genome shotgun (WGS) entry which is preliminary data.</text>
</comment>
<evidence type="ECO:0000256" key="4">
    <source>
        <dbReference type="ARBA" id="ARBA00023163"/>
    </source>
</evidence>
<keyword evidence="8" id="KW-1185">Reference proteome</keyword>
<evidence type="ECO:0000259" key="6">
    <source>
        <dbReference type="PROSITE" id="PS50066"/>
    </source>
</evidence>
<sequence>MAKTLKGRKKLQMMKIKNKTSLQVTFSKRKYGIFKKASELGTLCGVEIGVIMFSPSRKVFSFGNPDIRSVMNGFNNHLRYPHRVTEDGQNATIQDLNNIFTQELAKLEMEKENKKDFDQIKSKREETENWWEKPPNQLDSTQTNCLIKALEDLEKDLRSQPSHNFQTNVPQSHYGGSYNNVVAGCNINTFDQRRMVDVNAMNYNPNMFVRNHGPMFGYNNNNNVFEGFLSL</sequence>
<dbReference type="PRINTS" id="PR00404">
    <property type="entry name" value="MADSDOMAIN"/>
</dbReference>
<evidence type="ECO:0000313" key="8">
    <source>
        <dbReference type="Proteomes" id="UP001558713"/>
    </source>
</evidence>
<dbReference type="InterPro" id="IPR036879">
    <property type="entry name" value="TF_MADSbox_sf"/>
</dbReference>
<organism evidence="7 8">
    <name type="scientific">Cardamine amara subsp. amara</name>
    <dbReference type="NCBI Taxonomy" id="228776"/>
    <lineage>
        <taxon>Eukaryota</taxon>
        <taxon>Viridiplantae</taxon>
        <taxon>Streptophyta</taxon>
        <taxon>Embryophyta</taxon>
        <taxon>Tracheophyta</taxon>
        <taxon>Spermatophyta</taxon>
        <taxon>Magnoliopsida</taxon>
        <taxon>eudicotyledons</taxon>
        <taxon>Gunneridae</taxon>
        <taxon>Pentapetalae</taxon>
        <taxon>rosids</taxon>
        <taxon>malvids</taxon>
        <taxon>Brassicales</taxon>
        <taxon>Brassicaceae</taxon>
        <taxon>Cardamineae</taxon>
        <taxon>Cardamine</taxon>
    </lineage>
</organism>
<dbReference type="FunFam" id="3.40.1810.10:FF:000006">
    <property type="entry name" value="Agamous-like MADS-box protein AGL62"/>
    <property type="match status" value="1"/>
</dbReference>
<dbReference type="PANTHER" id="PTHR11945">
    <property type="entry name" value="MADS BOX PROTEIN"/>
    <property type="match status" value="1"/>
</dbReference>
<dbReference type="AlphaFoldDB" id="A0ABD1ALH4"/>
<accession>A0ABD1ALH4</accession>
<evidence type="ECO:0000256" key="2">
    <source>
        <dbReference type="ARBA" id="ARBA00023015"/>
    </source>
</evidence>
<dbReference type="EMBL" id="JBANAX010000490">
    <property type="protein sequence ID" value="KAL1206976.1"/>
    <property type="molecule type" value="Genomic_DNA"/>
</dbReference>
<dbReference type="Pfam" id="PF00319">
    <property type="entry name" value="SRF-TF"/>
    <property type="match status" value="1"/>
</dbReference>
<evidence type="ECO:0000256" key="3">
    <source>
        <dbReference type="ARBA" id="ARBA00023125"/>
    </source>
</evidence>
<dbReference type="InterPro" id="IPR002100">
    <property type="entry name" value="TF_MADSbox"/>
</dbReference>
<dbReference type="SMART" id="SM00432">
    <property type="entry name" value="MADS"/>
    <property type="match status" value="1"/>
</dbReference>
<dbReference type="GO" id="GO:0005634">
    <property type="term" value="C:nucleus"/>
    <property type="evidence" value="ECO:0007669"/>
    <property type="project" value="UniProtKB-SubCell"/>
</dbReference>
<evidence type="ECO:0000256" key="5">
    <source>
        <dbReference type="ARBA" id="ARBA00023242"/>
    </source>
</evidence>
<keyword evidence="2" id="KW-0805">Transcription regulation</keyword>
<gene>
    <name evidence="7" type="ORF">V5N11_000070</name>
</gene>
<keyword evidence="5" id="KW-0539">Nucleus</keyword>
<name>A0ABD1ALH4_CARAN</name>
<keyword evidence="4" id="KW-0804">Transcription</keyword>
<proteinExistence type="predicted"/>
<evidence type="ECO:0000313" key="7">
    <source>
        <dbReference type="EMBL" id="KAL1206976.1"/>
    </source>
</evidence>
<dbReference type="PROSITE" id="PS50066">
    <property type="entry name" value="MADS_BOX_2"/>
    <property type="match status" value="1"/>
</dbReference>
<dbReference type="SUPFAM" id="SSF55455">
    <property type="entry name" value="SRF-like"/>
    <property type="match status" value="1"/>
</dbReference>
<evidence type="ECO:0000256" key="1">
    <source>
        <dbReference type="ARBA" id="ARBA00004123"/>
    </source>
</evidence>
<dbReference type="Proteomes" id="UP001558713">
    <property type="component" value="Unassembled WGS sequence"/>
</dbReference>
<feature type="domain" description="MADS-box" evidence="6">
    <location>
        <begin position="6"/>
        <end position="66"/>
    </location>
</feature>